<comment type="subcellular location">
    <subcellularLocation>
        <location evidence="1">Periplasm</location>
    </subcellularLocation>
</comment>
<dbReference type="Pfam" id="PF09084">
    <property type="entry name" value="NMT1"/>
    <property type="match status" value="1"/>
</dbReference>
<dbReference type="HOGENOM" id="CLU_028871_9_0_7"/>
<accession>B3E6Z1</accession>
<comment type="similarity">
    <text evidence="2">Belongs to the bacterial solute-binding protein SsuA/TauA family.</text>
</comment>
<dbReference type="SUPFAM" id="SSF53850">
    <property type="entry name" value="Periplasmic binding protein-like II"/>
    <property type="match status" value="1"/>
</dbReference>
<evidence type="ECO:0000256" key="2">
    <source>
        <dbReference type="ARBA" id="ARBA00010742"/>
    </source>
</evidence>
<gene>
    <name evidence="5" type="ordered locus">Glov_2683</name>
</gene>
<protein>
    <recommendedName>
        <fullName evidence="4">SsuA/THI5-like domain-containing protein</fullName>
    </recommendedName>
</protein>
<name>B3E6Z1_TRIL1</name>
<sequence>MTNERITRTVIHARAVMFFLLPPCRRLRPCLVLLLLSFFQLFFTSTSWSAEPLRISVSKTPLSLPVYVADSMGYFSSEGLPIKISEVIGGHRTLHELLAGNADLATSSDAVVMFNSFECSDYAVIATFVTSADDIKIITRSGTGITHPLHLQGKHVGTVTGAASHYYLDMLLLLHGGDPRSVQLHNLQPEAMANALKHKQVDAVAIWEPYPFTILKSVPGTRTLPKSSVYRLTFNLVAHKRLLGVRDNDLVKLLRALDRAEQFIKLKPAHAMSILRNRLQLDQSFIYWIWPRYNYRLSLDQSLLTTLEGESRWARQEGYIKKELSPNYLDFVYTGPLNRVRPESISIVR</sequence>
<evidence type="ECO:0000256" key="3">
    <source>
        <dbReference type="ARBA" id="ARBA00022729"/>
    </source>
</evidence>
<evidence type="ECO:0000313" key="6">
    <source>
        <dbReference type="Proteomes" id="UP000002420"/>
    </source>
</evidence>
<feature type="domain" description="SsuA/THI5-like" evidence="4">
    <location>
        <begin position="63"/>
        <end position="271"/>
    </location>
</feature>
<dbReference type="GO" id="GO:0042597">
    <property type="term" value="C:periplasmic space"/>
    <property type="evidence" value="ECO:0007669"/>
    <property type="project" value="UniProtKB-SubCell"/>
</dbReference>
<dbReference type="PANTHER" id="PTHR30024">
    <property type="entry name" value="ALIPHATIC SULFONATES-BINDING PROTEIN-RELATED"/>
    <property type="match status" value="1"/>
</dbReference>
<dbReference type="InterPro" id="IPR015168">
    <property type="entry name" value="SsuA/THI5"/>
</dbReference>
<evidence type="ECO:0000313" key="5">
    <source>
        <dbReference type="EMBL" id="ACD96396.1"/>
    </source>
</evidence>
<dbReference type="GO" id="GO:0042918">
    <property type="term" value="P:alkanesulfonate transmembrane transport"/>
    <property type="evidence" value="ECO:0007669"/>
    <property type="project" value="TreeGrafter"/>
</dbReference>
<dbReference type="KEGG" id="glo:Glov_2683"/>
<dbReference type="STRING" id="398767.Glov_2683"/>
<evidence type="ECO:0000259" key="4">
    <source>
        <dbReference type="Pfam" id="PF09084"/>
    </source>
</evidence>
<proteinExistence type="inferred from homology"/>
<dbReference type="PANTHER" id="PTHR30024:SF47">
    <property type="entry name" value="TAURINE-BINDING PERIPLASMIC PROTEIN"/>
    <property type="match status" value="1"/>
</dbReference>
<reference evidence="5 6" key="1">
    <citation type="submission" date="2008-05" db="EMBL/GenBank/DDBJ databases">
        <title>Complete sequence of chromosome of Geobacter lovleyi SZ.</title>
        <authorList>
            <consortium name="US DOE Joint Genome Institute"/>
            <person name="Lucas S."/>
            <person name="Copeland A."/>
            <person name="Lapidus A."/>
            <person name="Glavina del Rio T."/>
            <person name="Dalin E."/>
            <person name="Tice H."/>
            <person name="Bruce D."/>
            <person name="Goodwin L."/>
            <person name="Pitluck S."/>
            <person name="Chertkov O."/>
            <person name="Meincke L."/>
            <person name="Brettin T."/>
            <person name="Detter J.C."/>
            <person name="Han C."/>
            <person name="Tapia R."/>
            <person name="Kuske C.R."/>
            <person name="Schmutz J."/>
            <person name="Larimer F."/>
            <person name="Land M."/>
            <person name="Hauser L."/>
            <person name="Kyrpides N."/>
            <person name="Mikhailova N."/>
            <person name="Sung Y."/>
            <person name="Fletcher K.E."/>
            <person name="Ritalahti K.M."/>
            <person name="Loeffler F.E."/>
            <person name="Richardson P."/>
        </authorList>
    </citation>
    <scope>NUCLEOTIDE SEQUENCE [LARGE SCALE GENOMIC DNA]</scope>
    <source>
        <strain evidence="6">ATCC BAA-1151 / DSM 17278 / SZ</strain>
    </source>
</reference>
<dbReference type="EMBL" id="CP001089">
    <property type="protein sequence ID" value="ACD96396.1"/>
    <property type="molecule type" value="Genomic_DNA"/>
</dbReference>
<evidence type="ECO:0000256" key="1">
    <source>
        <dbReference type="ARBA" id="ARBA00004418"/>
    </source>
</evidence>
<dbReference type="Gene3D" id="3.40.190.10">
    <property type="entry name" value="Periplasmic binding protein-like II"/>
    <property type="match status" value="3"/>
</dbReference>
<dbReference type="AlphaFoldDB" id="B3E6Z1"/>
<dbReference type="eggNOG" id="COG0715">
    <property type="taxonomic scope" value="Bacteria"/>
</dbReference>
<keyword evidence="6" id="KW-1185">Reference proteome</keyword>
<dbReference type="Proteomes" id="UP000002420">
    <property type="component" value="Chromosome"/>
</dbReference>
<organism evidence="5 6">
    <name type="scientific">Trichlorobacter lovleyi (strain ATCC BAA-1151 / DSM 17278 / SZ)</name>
    <name type="common">Geobacter lovleyi</name>
    <dbReference type="NCBI Taxonomy" id="398767"/>
    <lineage>
        <taxon>Bacteria</taxon>
        <taxon>Pseudomonadati</taxon>
        <taxon>Thermodesulfobacteriota</taxon>
        <taxon>Desulfuromonadia</taxon>
        <taxon>Geobacterales</taxon>
        <taxon>Geobacteraceae</taxon>
        <taxon>Trichlorobacter</taxon>
    </lineage>
</organism>
<keyword evidence="3" id="KW-0732">Signal</keyword>